<dbReference type="PANTHER" id="PTHR21726:SF61">
    <property type="entry name" value="DNAA INITIATOR-ASSOCIATING PROTEIN"/>
    <property type="match status" value="1"/>
</dbReference>
<dbReference type="PANTHER" id="PTHR21726">
    <property type="entry name" value="PHOSPHATIDYLINOSITOL N-ACETYLGLUCOSAMINYLTRANSFERASE SUBUNIT P DOWN SYNDROME CRITICAL REGION PROTEIN 5 -RELATED"/>
    <property type="match status" value="1"/>
</dbReference>
<dbReference type="Gramene" id="PHT67521">
    <property type="protein sequence ID" value="PHT67521"/>
    <property type="gene ID" value="T459_27008"/>
</dbReference>
<evidence type="ECO:0000256" key="1">
    <source>
        <dbReference type="SAM" id="MobiDB-lite"/>
    </source>
</evidence>
<evidence type="ECO:0000313" key="4">
    <source>
        <dbReference type="Proteomes" id="UP000222542"/>
    </source>
</evidence>
<dbReference type="Pfam" id="PF14309">
    <property type="entry name" value="DUF4378"/>
    <property type="match status" value="1"/>
</dbReference>
<dbReference type="InterPro" id="IPR025486">
    <property type="entry name" value="DUF4378"/>
</dbReference>
<organism evidence="3 4">
    <name type="scientific">Capsicum annuum</name>
    <name type="common">Capsicum pepper</name>
    <dbReference type="NCBI Taxonomy" id="4072"/>
    <lineage>
        <taxon>Eukaryota</taxon>
        <taxon>Viridiplantae</taxon>
        <taxon>Streptophyta</taxon>
        <taxon>Embryophyta</taxon>
        <taxon>Tracheophyta</taxon>
        <taxon>Spermatophyta</taxon>
        <taxon>Magnoliopsida</taxon>
        <taxon>eudicotyledons</taxon>
        <taxon>Gunneridae</taxon>
        <taxon>Pentapetalae</taxon>
        <taxon>asterids</taxon>
        <taxon>lamiids</taxon>
        <taxon>Solanales</taxon>
        <taxon>Solanaceae</taxon>
        <taxon>Solanoideae</taxon>
        <taxon>Capsiceae</taxon>
        <taxon>Capsicum</taxon>
    </lineage>
</organism>
<feature type="region of interest" description="Disordered" evidence="1">
    <location>
        <begin position="1"/>
        <end position="47"/>
    </location>
</feature>
<accession>A0A2G2YD82</accession>
<gene>
    <name evidence="3" type="ORF">T459_27008</name>
</gene>
<protein>
    <recommendedName>
        <fullName evidence="2">DUF4378 domain-containing protein</fullName>
    </recommendedName>
</protein>
<dbReference type="EMBL" id="AYRZ02000011">
    <property type="protein sequence ID" value="PHT67521.1"/>
    <property type="molecule type" value="Genomic_DNA"/>
</dbReference>
<feature type="compositionally biased region" description="Polar residues" evidence="1">
    <location>
        <begin position="12"/>
        <end position="21"/>
    </location>
</feature>
<reference evidence="3 4" key="1">
    <citation type="journal article" date="2014" name="Nat. Genet.">
        <title>Genome sequence of the hot pepper provides insights into the evolution of pungency in Capsicum species.</title>
        <authorList>
            <person name="Kim S."/>
            <person name="Park M."/>
            <person name="Yeom S.I."/>
            <person name="Kim Y.M."/>
            <person name="Lee J.M."/>
            <person name="Lee H.A."/>
            <person name="Seo E."/>
            <person name="Choi J."/>
            <person name="Cheong K."/>
            <person name="Kim K.T."/>
            <person name="Jung K."/>
            <person name="Lee G.W."/>
            <person name="Oh S.K."/>
            <person name="Bae C."/>
            <person name="Kim S.B."/>
            <person name="Lee H.Y."/>
            <person name="Kim S.Y."/>
            <person name="Kim M.S."/>
            <person name="Kang B.C."/>
            <person name="Jo Y.D."/>
            <person name="Yang H.B."/>
            <person name="Jeong H.J."/>
            <person name="Kang W.H."/>
            <person name="Kwon J.K."/>
            <person name="Shin C."/>
            <person name="Lim J.Y."/>
            <person name="Park J.H."/>
            <person name="Huh J.H."/>
            <person name="Kim J.S."/>
            <person name="Kim B.D."/>
            <person name="Cohen O."/>
            <person name="Paran I."/>
            <person name="Suh M.C."/>
            <person name="Lee S.B."/>
            <person name="Kim Y.K."/>
            <person name="Shin Y."/>
            <person name="Noh S.J."/>
            <person name="Park J."/>
            <person name="Seo Y.S."/>
            <person name="Kwon S.Y."/>
            <person name="Kim H.A."/>
            <person name="Park J.M."/>
            <person name="Kim H.J."/>
            <person name="Choi S.B."/>
            <person name="Bosland P.W."/>
            <person name="Reeves G."/>
            <person name="Jo S.H."/>
            <person name="Lee B.W."/>
            <person name="Cho H.T."/>
            <person name="Choi H.S."/>
            <person name="Lee M.S."/>
            <person name="Yu Y."/>
            <person name="Do Choi Y."/>
            <person name="Park B.S."/>
            <person name="van Deynze A."/>
            <person name="Ashrafi H."/>
            <person name="Hill T."/>
            <person name="Kim W.T."/>
            <person name="Pai H.S."/>
            <person name="Ahn H.K."/>
            <person name="Yeam I."/>
            <person name="Giovannoni J.J."/>
            <person name="Rose J.K."/>
            <person name="Sorensen I."/>
            <person name="Lee S.J."/>
            <person name="Kim R.W."/>
            <person name="Choi I.Y."/>
            <person name="Choi B.S."/>
            <person name="Lim J.S."/>
            <person name="Lee Y.H."/>
            <person name="Choi D."/>
        </authorList>
    </citation>
    <scope>NUCLEOTIDE SEQUENCE [LARGE SCALE GENOMIC DNA]</scope>
    <source>
        <strain evidence="4">cv. CM334</strain>
    </source>
</reference>
<feature type="domain" description="DUF4378" evidence="2">
    <location>
        <begin position="194"/>
        <end position="266"/>
    </location>
</feature>
<keyword evidence="4" id="KW-1185">Reference proteome</keyword>
<sequence>MPAGSGRKPQKASASSETSSNVEDKLGARPGGSDKEDMDFEMAEIKSSEPGLQRFRAKCALTYPTRYFSPLEDEADLVGNSLDHHSTDSYLSSSPNSSSSMDKVLAESVDSIDDEPLSPEPDRDLSDFKRKQTQLRKKVILNTELIFGTTPQQQALPVEDGFSVTHFLLNEHEMFSSFLWMAFEYLDSKFSPVSDSGFRTCTELPSSMTKEILIADITDEVEEWTQFVGLIPDELIEWDMSHSLGKCMDFEIEEYECGTKVARHIL</sequence>
<proteinExistence type="predicted"/>
<comment type="caution">
    <text evidence="3">The sequence shown here is derived from an EMBL/GenBank/DDBJ whole genome shotgun (WGS) entry which is preliminary data.</text>
</comment>
<feature type="compositionally biased region" description="Basic and acidic residues" evidence="1">
    <location>
        <begin position="22"/>
        <end position="35"/>
    </location>
</feature>
<evidence type="ECO:0000313" key="3">
    <source>
        <dbReference type="EMBL" id="PHT67521.1"/>
    </source>
</evidence>
<dbReference type="AlphaFoldDB" id="A0A2G2YD82"/>
<evidence type="ECO:0000259" key="2">
    <source>
        <dbReference type="Pfam" id="PF14309"/>
    </source>
</evidence>
<reference evidence="3 4" key="2">
    <citation type="journal article" date="2017" name="Genome Biol.">
        <title>New reference genome sequences of hot pepper reveal the massive evolution of plant disease-resistance genes by retroduplication.</title>
        <authorList>
            <person name="Kim S."/>
            <person name="Park J."/>
            <person name="Yeom S.I."/>
            <person name="Kim Y.M."/>
            <person name="Seo E."/>
            <person name="Kim K.T."/>
            <person name="Kim M.S."/>
            <person name="Lee J.M."/>
            <person name="Cheong K."/>
            <person name="Shin H.S."/>
            <person name="Kim S.B."/>
            <person name="Han K."/>
            <person name="Lee J."/>
            <person name="Park M."/>
            <person name="Lee H.A."/>
            <person name="Lee H.Y."/>
            <person name="Lee Y."/>
            <person name="Oh S."/>
            <person name="Lee J.H."/>
            <person name="Choi E."/>
            <person name="Choi E."/>
            <person name="Lee S.E."/>
            <person name="Jeon J."/>
            <person name="Kim H."/>
            <person name="Choi G."/>
            <person name="Song H."/>
            <person name="Lee J."/>
            <person name="Lee S.C."/>
            <person name="Kwon J.K."/>
            <person name="Lee H.Y."/>
            <person name="Koo N."/>
            <person name="Hong Y."/>
            <person name="Kim R.W."/>
            <person name="Kang W.H."/>
            <person name="Huh J.H."/>
            <person name="Kang B.C."/>
            <person name="Yang T.J."/>
            <person name="Lee Y.H."/>
            <person name="Bennetzen J.L."/>
            <person name="Choi D."/>
        </authorList>
    </citation>
    <scope>NUCLEOTIDE SEQUENCE [LARGE SCALE GENOMIC DNA]</scope>
    <source>
        <strain evidence="4">cv. CM334</strain>
    </source>
</reference>
<dbReference type="Proteomes" id="UP000222542">
    <property type="component" value="Unassembled WGS sequence"/>
</dbReference>
<name>A0A2G2YD82_CAPAN</name>